<reference evidence="1 2" key="1">
    <citation type="submission" date="2017-07" db="EMBL/GenBank/DDBJ databases">
        <title>Leptospira spp. isolated from tropical soils.</title>
        <authorList>
            <person name="Thibeaux R."/>
            <person name="Iraola G."/>
            <person name="Ferres I."/>
            <person name="Bierque E."/>
            <person name="Girault D."/>
            <person name="Soupe-Gilbert M.-E."/>
            <person name="Picardeau M."/>
            <person name="Goarant C."/>
        </authorList>
    </citation>
    <scope>NUCLEOTIDE SEQUENCE [LARGE SCALE GENOMIC DNA]</scope>
    <source>
        <strain evidence="1 2">FH2-B-D1</strain>
    </source>
</reference>
<sequence length="54" mass="5877">MYFTDGLSYELKGTGVSVHAVSPGPIRTPFFGKAFPKGFQSPDLFWLTPVPLSS</sequence>
<proteinExistence type="predicted"/>
<keyword evidence="2" id="KW-1185">Reference proteome</keyword>
<comment type="caution">
    <text evidence="1">The sequence shown here is derived from an EMBL/GenBank/DDBJ whole genome shotgun (WGS) entry which is preliminary data.</text>
</comment>
<evidence type="ECO:0000313" key="1">
    <source>
        <dbReference type="EMBL" id="PJZ60180.1"/>
    </source>
</evidence>
<name>A0ABX4NU05_9LEPT</name>
<organism evidence="1 2">
    <name type="scientific">Leptospira adleri</name>
    <dbReference type="NCBI Taxonomy" id="2023186"/>
    <lineage>
        <taxon>Bacteria</taxon>
        <taxon>Pseudomonadati</taxon>
        <taxon>Spirochaetota</taxon>
        <taxon>Spirochaetia</taxon>
        <taxon>Leptospirales</taxon>
        <taxon>Leptospiraceae</taxon>
        <taxon>Leptospira</taxon>
    </lineage>
</organism>
<evidence type="ECO:0000313" key="2">
    <source>
        <dbReference type="Proteomes" id="UP000232149"/>
    </source>
</evidence>
<dbReference type="Gene3D" id="3.40.50.720">
    <property type="entry name" value="NAD(P)-binding Rossmann-like Domain"/>
    <property type="match status" value="1"/>
</dbReference>
<accession>A0ABX4NU05</accession>
<dbReference type="EMBL" id="NPDU01000074">
    <property type="protein sequence ID" value="PJZ60180.1"/>
    <property type="molecule type" value="Genomic_DNA"/>
</dbReference>
<dbReference type="Proteomes" id="UP000232149">
    <property type="component" value="Unassembled WGS sequence"/>
</dbReference>
<dbReference type="InterPro" id="IPR036291">
    <property type="entry name" value="NAD(P)-bd_dom_sf"/>
</dbReference>
<protein>
    <recommendedName>
        <fullName evidence="3">Short-chain dehydrogenase</fullName>
    </recommendedName>
</protein>
<evidence type="ECO:0008006" key="3">
    <source>
        <dbReference type="Google" id="ProtNLM"/>
    </source>
</evidence>
<dbReference type="SUPFAM" id="SSF51735">
    <property type="entry name" value="NAD(P)-binding Rossmann-fold domains"/>
    <property type="match status" value="1"/>
</dbReference>
<gene>
    <name evidence="1" type="ORF">CH376_19785</name>
</gene>